<evidence type="ECO:0000313" key="2">
    <source>
        <dbReference type="Proteomes" id="UP001054945"/>
    </source>
</evidence>
<keyword evidence="2" id="KW-1185">Reference proteome</keyword>
<evidence type="ECO:0000313" key="1">
    <source>
        <dbReference type="EMBL" id="GIY74289.1"/>
    </source>
</evidence>
<sequence length="83" mass="9606">MATNQKSDKELSEILVYPDKSSLVLQPFPMGDHAIELYCDATSNRIRPFVPEVDRKIPVFILFHFLGLRPPSSWWKNDPYGLE</sequence>
<accession>A0AAV4VWF0</accession>
<reference evidence="1 2" key="1">
    <citation type="submission" date="2021-06" db="EMBL/GenBank/DDBJ databases">
        <title>Caerostris extrusa draft genome.</title>
        <authorList>
            <person name="Kono N."/>
            <person name="Arakawa K."/>
        </authorList>
    </citation>
    <scope>NUCLEOTIDE SEQUENCE [LARGE SCALE GENOMIC DNA]</scope>
</reference>
<proteinExistence type="predicted"/>
<dbReference type="EMBL" id="BPLR01015196">
    <property type="protein sequence ID" value="GIY74289.1"/>
    <property type="molecule type" value="Genomic_DNA"/>
</dbReference>
<dbReference type="Proteomes" id="UP001054945">
    <property type="component" value="Unassembled WGS sequence"/>
</dbReference>
<comment type="caution">
    <text evidence="1">The sequence shown here is derived from an EMBL/GenBank/DDBJ whole genome shotgun (WGS) entry which is preliminary data.</text>
</comment>
<gene>
    <name evidence="1" type="ORF">CEXT_131841</name>
</gene>
<name>A0AAV4VWF0_CAEEX</name>
<dbReference type="AlphaFoldDB" id="A0AAV4VWF0"/>
<protein>
    <submittedName>
        <fullName evidence="1">Uncharacterized protein</fullName>
    </submittedName>
</protein>
<organism evidence="1 2">
    <name type="scientific">Caerostris extrusa</name>
    <name type="common">Bark spider</name>
    <name type="synonym">Caerostris bankana</name>
    <dbReference type="NCBI Taxonomy" id="172846"/>
    <lineage>
        <taxon>Eukaryota</taxon>
        <taxon>Metazoa</taxon>
        <taxon>Ecdysozoa</taxon>
        <taxon>Arthropoda</taxon>
        <taxon>Chelicerata</taxon>
        <taxon>Arachnida</taxon>
        <taxon>Araneae</taxon>
        <taxon>Araneomorphae</taxon>
        <taxon>Entelegynae</taxon>
        <taxon>Araneoidea</taxon>
        <taxon>Araneidae</taxon>
        <taxon>Caerostris</taxon>
    </lineage>
</organism>